<feature type="region of interest" description="Disordered" evidence="1">
    <location>
        <begin position="492"/>
        <end position="522"/>
    </location>
</feature>
<dbReference type="Proteomes" id="UP001153069">
    <property type="component" value="Unassembled WGS sequence"/>
</dbReference>
<gene>
    <name evidence="3" type="ORF">SEMRO_101_G051560.1</name>
</gene>
<accession>A0A9N8DIA6</accession>
<comment type="caution">
    <text evidence="3">The sequence shown here is derived from an EMBL/GenBank/DDBJ whole genome shotgun (WGS) entry which is preliminary data.</text>
</comment>
<sequence>MVAVNTTTSAKRQPATSSNGDSSSSSSKRTKLTRIGAGMAGFLGLYALLNFCLFPKQRKLVVPSGVHLLNATTLLDVDHHQNNGDDDDVCFAYDGILLISYADEDGFATVFFLYILNQLLYAEKHNLLPWIHLDSQTSIHVYDEQEHGGEAVMQVTVLNGLEWDNYTDPHNGQTYEYPGTPILNYKHPKSTSTDVTIEGTGIWNSYFDLPSRLHPLRHLLHPSTSSSSSSSSSCHIKPIFQLSLKQIEPSLMVFCPYCVRAWRRKSTPPVLAQWSLPYQQWFDPMRRRAHGIIRRHYRPTEQMTRLAHQANPVVTAQEDACLALHIRHSDKADRRMPIALSEFRPYVEEYINAAVFVGTTIAVYVATDSNQVLRDIQTEWPVTLSSYVRFQNHVLRSDNTTAVFAMHNVQHHNTNTEVLVDILAMAECEFMVHGMSAVTEAVHYLNLKLHNQSVNLEEEEMTMARSNKYIHKRKPTMTPNEFGTMVRKRLYEKRKAAKAQNEDASVKQGGEQQDDNGEAQQP</sequence>
<feature type="transmembrane region" description="Helical" evidence="2">
    <location>
        <begin position="32"/>
        <end position="49"/>
    </location>
</feature>
<dbReference type="OrthoDB" id="2014825at2759"/>
<feature type="region of interest" description="Disordered" evidence="1">
    <location>
        <begin position="1"/>
        <end position="29"/>
    </location>
</feature>
<name>A0A9N8DIA6_9STRA</name>
<evidence type="ECO:0000313" key="3">
    <source>
        <dbReference type="EMBL" id="CAB9501151.1"/>
    </source>
</evidence>
<keyword evidence="2" id="KW-0472">Membrane</keyword>
<organism evidence="3 4">
    <name type="scientific">Seminavis robusta</name>
    <dbReference type="NCBI Taxonomy" id="568900"/>
    <lineage>
        <taxon>Eukaryota</taxon>
        <taxon>Sar</taxon>
        <taxon>Stramenopiles</taxon>
        <taxon>Ochrophyta</taxon>
        <taxon>Bacillariophyta</taxon>
        <taxon>Bacillariophyceae</taxon>
        <taxon>Bacillariophycidae</taxon>
        <taxon>Naviculales</taxon>
        <taxon>Naviculaceae</taxon>
        <taxon>Seminavis</taxon>
    </lineage>
</organism>
<proteinExistence type="predicted"/>
<feature type="compositionally biased region" description="Low complexity" evidence="1">
    <location>
        <begin position="17"/>
        <end position="27"/>
    </location>
</feature>
<feature type="compositionally biased region" description="Polar residues" evidence="1">
    <location>
        <begin position="1"/>
        <end position="16"/>
    </location>
</feature>
<keyword evidence="2" id="KW-1133">Transmembrane helix</keyword>
<evidence type="ECO:0000256" key="1">
    <source>
        <dbReference type="SAM" id="MobiDB-lite"/>
    </source>
</evidence>
<evidence type="ECO:0000256" key="2">
    <source>
        <dbReference type="SAM" id="Phobius"/>
    </source>
</evidence>
<protein>
    <submittedName>
        <fullName evidence="3">Glycosyltransferase family 15 protein</fullName>
    </submittedName>
</protein>
<reference evidence="3" key="1">
    <citation type="submission" date="2020-06" db="EMBL/GenBank/DDBJ databases">
        <authorList>
            <consortium name="Plant Systems Biology data submission"/>
        </authorList>
    </citation>
    <scope>NUCLEOTIDE SEQUENCE</scope>
    <source>
        <strain evidence="3">D6</strain>
    </source>
</reference>
<dbReference type="Gene3D" id="3.40.50.11350">
    <property type="match status" value="1"/>
</dbReference>
<feature type="compositionally biased region" description="Acidic residues" evidence="1">
    <location>
        <begin position="512"/>
        <end position="522"/>
    </location>
</feature>
<keyword evidence="4" id="KW-1185">Reference proteome</keyword>
<dbReference type="EMBL" id="CAICTM010000100">
    <property type="protein sequence ID" value="CAB9501151.1"/>
    <property type="molecule type" value="Genomic_DNA"/>
</dbReference>
<evidence type="ECO:0000313" key="4">
    <source>
        <dbReference type="Proteomes" id="UP001153069"/>
    </source>
</evidence>
<keyword evidence="2" id="KW-0812">Transmembrane</keyword>
<dbReference type="AlphaFoldDB" id="A0A9N8DIA6"/>